<dbReference type="Proteomes" id="UP000039324">
    <property type="component" value="Unassembled WGS sequence"/>
</dbReference>
<feature type="repeat" description="Solcar" evidence="9">
    <location>
        <begin position="9"/>
        <end position="96"/>
    </location>
</feature>
<dbReference type="EMBL" id="CDSF01000155">
    <property type="protein sequence ID" value="CEP03906.1"/>
    <property type="molecule type" value="Genomic_DNA"/>
</dbReference>
<dbReference type="OMA" id="VYERMKW"/>
<keyword evidence="6" id="KW-0999">Mitochondrion inner membrane</keyword>
<gene>
    <name evidence="11" type="ORF">PBRA_003513</name>
</gene>
<dbReference type="Gene3D" id="1.50.40.10">
    <property type="entry name" value="Mitochondrial carrier domain"/>
    <property type="match status" value="1"/>
</dbReference>
<dbReference type="GO" id="GO:0055085">
    <property type="term" value="P:transmembrane transport"/>
    <property type="evidence" value="ECO:0007669"/>
    <property type="project" value="InterPro"/>
</dbReference>
<reference evidence="11 12" key="1">
    <citation type="submission" date="2015-02" db="EMBL/GenBank/DDBJ databases">
        <authorList>
            <person name="Chooi Y.-H."/>
        </authorList>
    </citation>
    <scope>NUCLEOTIDE SEQUENCE [LARGE SCALE GENOMIC DNA]</scope>
    <source>
        <strain evidence="11">E3</strain>
    </source>
</reference>
<evidence type="ECO:0000256" key="1">
    <source>
        <dbReference type="ARBA" id="ARBA00004448"/>
    </source>
</evidence>
<evidence type="ECO:0008006" key="13">
    <source>
        <dbReference type="Google" id="ProtNLM"/>
    </source>
</evidence>
<feature type="repeat" description="Solcar" evidence="9">
    <location>
        <begin position="212"/>
        <end position="299"/>
    </location>
</feature>
<dbReference type="InterPro" id="IPR002067">
    <property type="entry name" value="MCP"/>
</dbReference>
<name>A0A0G4J942_PLABS</name>
<accession>A0A0G4J942</accession>
<evidence type="ECO:0000256" key="7">
    <source>
        <dbReference type="ARBA" id="ARBA00023128"/>
    </source>
</evidence>
<dbReference type="PRINTS" id="PR00926">
    <property type="entry name" value="MITOCARRIER"/>
</dbReference>
<comment type="subcellular location">
    <subcellularLocation>
        <location evidence="1">Mitochondrion inner membrane</location>
        <topology evidence="1">Multi-pass membrane protein</topology>
    </subcellularLocation>
</comment>
<keyword evidence="3 10" id="KW-0813">Transport</keyword>
<dbReference type="OrthoDB" id="270584at2759"/>
<evidence type="ECO:0000256" key="2">
    <source>
        <dbReference type="ARBA" id="ARBA00006375"/>
    </source>
</evidence>
<evidence type="ECO:0000256" key="5">
    <source>
        <dbReference type="ARBA" id="ARBA00022737"/>
    </source>
</evidence>
<evidence type="ECO:0000313" key="11">
    <source>
        <dbReference type="EMBL" id="CEP03906.1"/>
    </source>
</evidence>
<comment type="similarity">
    <text evidence="2 10">Belongs to the mitochondrial carrier (TC 2.A.29) family.</text>
</comment>
<sequence>MAAAGDGRARIVDSLVAGGMAGAVAKTVIAPLDRVKILYQVTPSSPFTLPGAFASLCRIVGTEGVLGLWRGHTATLLRIVPYAAIQYTSFEQFKRVWLSIQGGGDANGDIAGFAKLCSGSLAGFTSVVVTYPLDLLRARLAVERDTSQPRFGSLYRITRSILASRGVAGLYTGLTPTLMGIVPYAGISFWTFETLKSLLLSHSDRAKLSHTERMACGGCAGLLAQSASYPLEVDATFARPDGSSKAAPSSTAGIVSLARRIYETEGFIGGLYKGLSLNWIKGPIAVGISFTCYDAVQAHLQERYTTTAR</sequence>
<proteinExistence type="inferred from homology"/>
<evidence type="ECO:0000256" key="4">
    <source>
        <dbReference type="ARBA" id="ARBA00022692"/>
    </source>
</evidence>
<dbReference type="Pfam" id="PF00153">
    <property type="entry name" value="Mito_carr"/>
    <property type="match status" value="3"/>
</dbReference>
<dbReference type="PRINTS" id="PR00928">
    <property type="entry name" value="GRAVESDC"/>
</dbReference>
<keyword evidence="5" id="KW-0677">Repeat</keyword>
<keyword evidence="8 9" id="KW-0472">Membrane</keyword>
<dbReference type="InterPro" id="IPR018108">
    <property type="entry name" value="MCP_transmembrane"/>
</dbReference>
<dbReference type="InterPro" id="IPR002167">
    <property type="entry name" value="GDC-like"/>
</dbReference>
<evidence type="ECO:0000256" key="10">
    <source>
        <dbReference type="RuleBase" id="RU000488"/>
    </source>
</evidence>
<keyword evidence="4 9" id="KW-0812">Transmembrane</keyword>
<protein>
    <recommendedName>
        <fullName evidence="13">Mitochondrial carrier protein</fullName>
    </recommendedName>
</protein>
<keyword evidence="7" id="KW-0496">Mitochondrion</keyword>
<evidence type="ECO:0000256" key="9">
    <source>
        <dbReference type="PROSITE-ProRule" id="PRU00282"/>
    </source>
</evidence>
<dbReference type="PANTHER" id="PTHR24089">
    <property type="entry name" value="SOLUTE CARRIER FAMILY 25"/>
    <property type="match status" value="1"/>
</dbReference>
<organism evidence="11 12">
    <name type="scientific">Plasmodiophora brassicae</name>
    <name type="common">Clubroot disease agent</name>
    <dbReference type="NCBI Taxonomy" id="37360"/>
    <lineage>
        <taxon>Eukaryota</taxon>
        <taxon>Sar</taxon>
        <taxon>Rhizaria</taxon>
        <taxon>Endomyxa</taxon>
        <taxon>Phytomyxea</taxon>
        <taxon>Plasmodiophorida</taxon>
        <taxon>Plasmodiophoridae</taxon>
        <taxon>Plasmodiophora</taxon>
    </lineage>
</organism>
<keyword evidence="12" id="KW-1185">Reference proteome</keyword>
<dbReference type="InterPro" id="IPR023395">
    <property type="entry name" value="MCP_dom_sf"/>
</dbReference>
<dbReference type="STRING" id="37360.A0A0G4J942"/>
<dbReference type="PROSITE" id="PS50920">
    <property type="entry name" value="SOLCAR"/>
    <property type="match status" value="3"/>
</dbReference>
<evidence type="ECO:0000313" key="12">
    <source>
        <dbReference type="Proteomes" id="UP000039324"/>
    </source>
</evidence>
<feature type="repeat" description="Solcar" evidence="9">
    <location>
        <begin position="110"/>
        <end position="198"/>
    </location>
</feature>
<evidence type="ECO:0000256" key="3">
    <source>
        <dbReference type="ARBA" id="ARBA00022448"/>
    </source>
</evidence>
<dbReference type="AlphaFoldDB" id="A0A0G4J942"/>
<evidence type="ECO:0000256" key="6">
    <source>
        <dbReference type="ARBA" id="ARBA00022792"/>
    </source>
</evidence>
<dbReference type="GO" id="GO:0005743">
    <property type="term" value="C:mitochondrial inner membrane"/>
    <property type="evidence" value="ECO:0007669"/>
    <property type="project" value="UniProtKB-SubCell"/>
</dbReference>
<dbReference type="SUPFAM" id="SSF103506">
    <property type="entry name" value="Mitochondrial carrier"/>
    <property type="match status" value="1"/>
</dbReference>
<evidence type="ECO:0000256" key="8">
    <source>
        <dbReference type="ARBA" id="ARBA00023136"/>
    </source>
</evidence>